<sequence>MSGCFTRFGYRHDLGRTIIAFDFSKKRIVSAGNDGKIRTYSSKHDASPLEHNFGEKVNDIVCKDEYVLVATEAGHVSLQQITDGLVEGTPTRFSAGVNCLALNKDKTRLLAGSSDFIVKVVDLMIPYGGFHEVVLRGHTGPILSVDFDPLDNFAASSSCDGTIRIWRLVGGTEVKVLSLLGRCSDPELASTRCRLKWQPSRGEFLAVPVENVIRLYERNSWAFLRGLRCASVKKAFLECEFSVEDETLAGLSEDGWLVIWRPCDGGVLRKFNDSAFSNVCRMIWPERSTIYCSNKSGAVGFVDLDLPSSDQQMAEGGALSPNTIKSLMDTTDADDFTDLLAIASAQAEEAAASSEDNKMMEDVSDEDDDDDDPNSIAISKIKSTYMTIDKDDDDDNAPSDASSSTPTPTPADTSRSAPPAPGLVARPEIKPFQPGSMPLGFRERFLVWNRIGVVTCFTDSDSKTSSGSIEVEFHDTTLHHSIHIGSAEFTMADLSLTALMLATPGTSDVSYVDAFDDGKSIDYGDLSTILVRPIDVTAGDDASSSGSFDWLTSLPPGEATRAICLVNASREATRVDPYCRGFAVVATSSRLLRIFAQPAPSATANTNALRLLQATSLGLPPISLPGREVVTMASHPFLSILAVVVAWSDEELYWRVFDLSPGGGCSRGWLFGQLTSTFYPLPLSPEPNPSPLTPNASARLTWFGFSDTGNLYTNDSSGVVRRLLHHRSPGASAIDFHWVPVCDTHRFVKPANRRNDCLFVVAVIESVRYPIAPTSSAAALLEDVGAGGEAESDRMQRIKNDAFGYGQVQAIYCKASRWPRPIPRPVVATLPFRIPLCGGLELDQADLEENYLRTMILGANPFWGTTTDREQKRHLAELSFNRLNDRKRVLLRLFALAIKSDSEWASLAVANLMPDLKTVQLAIRYAARLGRHHLAKRLGDIALRLDNVEFEVLESSPETDDDADGKENRSEGDGGASGPAEGDDGGDGSPAAPDDDGGGHDDGGGNDSDAAGGGCDDRPMSSAPDTSSNLDDSYAGPTQSSLGSSSQVGRHNPFRTTTADAGAPKIVGGRGSRVLDTLPPPSDSQRSKLKVKAGPTASNTAPLKRRNATGGQSDAKDASGEARPEKRPLEDAKQTAAKRLSSFAFSNN</sequence>
<dbReference type="InterPro" id="IPR036322">
    <property type="entry name" value="WD40_repeat_dom_sf"/>
</dbReference>
<dbReference type="Pfam" id="PF24817">
    <property type="entry name" value="WD40_WDHD1_1st"/>
    <property type="match status" value="1"/>
</dbReference>
<protein>
    <submittedName>
        <fullName evidence="10">WD_REPEATS_REGION domain-containing protein</fullName>
    </submittedName>
</protein>
<dbReference type="GO" id="GO:0006281">
    <property type="term" value="P:DNA repair"/>
    <property type="evidence" value="ECO:0007669"/>
    <property type="project" value="TreeGrafter"/>
</dbReference>
<feature type="domain" description="WDHD1 first WD40" evidence="9">
    <location>
        <begin position="10"/>
        <end position="300"/>
    </location>
</feature>
<dbReference type="AlphaFoldDB" id="A0A5K3FF95"/>
<feature type="compositionally biased region" description="Basic and acidic residues" evidence="6">
    <location>
        <begin position="1114"/>
        <end position="1133"/>
    </location>
</feature>
<dbReference type="SUPFAM" id="SSF50978">
    <property type="entry name" value="WD40 repeat-like"/>
    <property type="match status" value="1"/>
</dbReference>
<feature type="compositionally biased region" description="Acidic residues" evidence="6">
    <location>
        <begin position="953"/>
        <end position="964"/>
    </location>
</feature>
<keyword evidence="4" id="KW-0539">Nucleus</keyword>
<feature type="region of interest" description="Disordered" evidence="6">
    <location>
        <begin position="953"/>
        <end position="1148"/>
    </location>
</feature>
<organism evidence="10">
    <name type="scientific">Mesocestoides corti</name>
    <name type="common">Flatworm</name>
    <dbReference type="NCBI Taxonomy" id="53468"/>
    <lineage>
        <taxon>Eukaryota</taxon>
        <taxon>Metazoa</taxon>
        <taxon>Spiralia</taxon>
        <taxon>Lophotrochozoa</taxon>
        <taxon>Platyhelminthes</taxon>
        <taxon>Cestoda</taxon>
        <taxon>Eucestoda</taxon>
        <taxon>Cyclophyllidea</taxon>
        <taxon>Mesocestoididae</taxon>
        <taxon>Mesocestoides</taxon>
    </lineage>
</organism>
<feature type="domain" description="WDHD1/CFT4 second beta-propeller" evidence="7">
    <location>
        <begin position="430"/>
        <end position="597"/>
    </location>
</feature>
<dbReference type="InterPro" id="IPR048591">
    <property type="entry name" value="WDHD1/CFT4_hel"/>
</dbReference>
<evidence type="ECO:0000256" key="6">
    <source>
        <dbReference type="SAM" id="MobiDB-lite"/>
    </source>
</evidence>
<evidence type="ECO:0000259" key="9">
    <source>
        <dbReference type="Pfam" id="PF24817"/>
    </source>
</evidence>
<accession>A0A5K3FF95</accession>
<feature type="compositionally biased region" description="Acidic residues" evidence="6">
    <location>
        <begin position="362"/>
        <end position="373"/>
    </location>
</feature>
<evidence type="ECO:0000256" key="4">
    <source>
        <dbReference type="ARBA" id="ARBA00023242"/>
    </source>
</evidence>
<evidence type="ECO:0000256" key="2">
    <source>
        <dbReference type="ARBA" id="ARBA00022574"/>
    </source>
</evidence>
<evidence type="ECO:0000313" key="10">
    <source>
        <dbReference type="WBParaSite" id="MCU_007865-RB"/>
    </source>
</evidence>
<reference evidence="10" key="1">
    <citation type="submission" date="2019-11" db="UniProtKB">
        <authorList>
            <consortium name="WormBaseParasite"/>
        </authorList>
    </citation>
    <scope>IDENTIFICATION</scope>
</reference>
<evidence type="ECO:0000259" key="7">
    <source>
        <dbReference type="Pfam" id="PF12341"/>
    </source>
</evidence>
<dbReference type="Gene3D" id="2.130.10.10">
    <property type="entry name" value="YVTN repeat-like/Quinoprotein amine dehydrogenase"/>
    <property type="match status" value="2"/>
</dbReference>
<dbReference type="GO" id="GO:0003682">
    <property type="term" value="F:chromatin binding"/>
    <property type="evidence" value="ECO:0007669"/>
    <property type="project" value="TreeGrafter"/>
</dbReference>
<dbReference type="InterPro" id="IPR015943">
    <property type="entry name" value="WD40/YVTN_repeat-like_dom_sf"/>
</dbReference>
<dbReference type="SMART" id="SM00320">
    <property type="entry name" value="WD40"/>
    <property type="match status" value="3"/>
</dbReference>
<dbReference type="PANTHER" id="PTHR19932">
    <property type="entry name" value="WD REPEAT AND HMG-BOX DNA BINDING PROTEIN"/>
    <property type="match status" value="1"/>
</dbReference>
<keyword evidence="3" id="KW-0677">Repeat</keyword>
<dbReference type="Pfam" id="PF20946">
    <property type="entry name" value="Ctf4_C"/>
    <property type="match status" value="1"/>
</dbReference>
<dbReference type="GO" id="GO:0000278">
    <property type="term" value="P:mitotic cell cycle"/>
    <property type="evidence" value="ECO:0007669"/>
    <property type="project" value="TreeGrafter"/>
</dbReference>
<dbReference type="GO" id="GO:0006261">
    <property type="term" value="P:DNA-templated DNA replication"/>
    <property type="evidence" value="ECO:0007669"/>
    <property type="project" value="TreeGrafter"/>
</dbReference>
<dbReference type="PANTHER" id="PTHR19932:SF10">
    <property type="entry name" value="WD REPEAT AND HMG-BOX DNA-BINDING PROTEIN 1"/>
    <property type="match status" value="1"/>
</dbReference>
<dbReference type="Pfam" id="PF12341">
    <property type="entry name" value="Mcl1_mid"/>
    <property type="match status" value="2"/>
</dbReference>
<evidence type="ECO:0000259" key="8">
    <source>
        <dbReference type="Pfam" id="PF20946"/>
    </source>
</evidence>
<evidence type="ECO:0000256" key="1">
    <source>
        <dbReference type="ARBA" id="ARBA00004123"/>
    </source>
</evidence>
<keyword evidence="2 5" id="KW-0853">WD repeat</keyword>
<feature type="region of interest" description="Disordered" evidence="6">
    <location>
        <begin position="347"/>
        <end position="435"/>
    </location>
</feature>
<dbReference type="InterPro" id="IPR001680">
    <property type="entry name" value="WD40_rpt"/>
</dbReference>
<feature type="domain" description="WDHD1/CFT4 helical bundle" evidence="8">
    <location>
        <begin position="846"/>
        <end position="942"/>
    </location>
</feature>
<comment type="subcellular location">
    <subcellularLocation>
        <location evidence="1">Nucleus</location>
    </subcellularLocation>
</comment>
<dbReference type="InterPro" id="IPR022100">
    <property type="entry name" value="WDHD1/CFT4_beta-prop_2nd"/>
</dbReference>
<feature type="compositionally biased region" description="Low complexity" evidence="6">
    <location>
        <begin position="398"/>
        <end position="417"/>
    </location>
</feature>
<dbReference type="GO" id="GO:0043596">
    <property type="term" value="C:nuclear replication fork"/>
    <property type="evidence" value="ECO:0007669"/>
    <property type="project" value="TreeGrafter"/>
</dbReference>
<dbReference type="InterPro" id="IPR057646">
    <property type="entry name" value="WD40_WDHD1_1st"/>
</dbReference>
<dbReference type="WBParaSite" id="MCU_007865-RB">
    <property type="protein sequence ID" value="MCU_007865-RB"/>
    <property type="gene ID" value="MCU_007865"/>
</dbReference>
<evidence type="ECO:0000256" key="5">
    <source>
        <dbReference type="PROSITE-ProRule" id="PRU00221"/>
    </source>
</evidence>
<proteinExistence type="predicted"/>
<feature type="domain" description="WDHD1/CFT4 second beta-propeller" evidence="7">
    <location>
        <begin position="604"/>
        <end position="836"/>
    </location>
</feature>
<name>A0A5K3FF95_MESCO</name>
<feature type="compositionally biased region" description="Polar residues" evidence="6">
    <location>
        <begin position="1023"/>
        <end position="1059"/>
    </location>
</feature>
<dbReference type="PROSITE" id="PS50082">
    <property type="entry name" value="WD_REPEATS_2"/>
    <property type="match status" value="1"/>
</dbReference>
<feature type="repeat" description="WD" evidence="5">
    <location>
        <begin position="135"/>
        <end position="176"/>
    </location>
</feature>
<dbReference type="PROSITE" id="PS50294">
    <property type="entry name" value="WD_REPEATS_REGION"/>
    <property type="match status" value="1"/>
</dbReference>
<evidence type="ECO:0000256" key="3">
    <source>
        <dbReference type="ARBA" id="ARBA00022737"/>
    </source>
</evidence>